<reference evidence="2 3" key="1">
    <citation type="submission" date="2018-06" db="EMBL/GenBank/DDBJ databases">
        <title>Sphaerisporangium craniellae sp. nov., isolated from a marine sponge in the South China Sea.</title>
        <authorList>
            <person name="Li L."/>
        </authorList>
    </citation>
    <scope>NUCLEOTIDE SEQUENCE [LARGE SCALE GENOMIC DNA]</scope>
    <source>
        <strain evidence="2 3">CCTCC AA 208026</strain>
    </source>
</reference>
<dbReference type="EMBL" id="QOIL01000003">
    <property type="protein sequence ID" value="RCG32306.1"/>
    <property type="molecule type" value="Genomic_DNA"/>
</dbReference>
<dbReference type="AlphaFoldDB" id="A0A367FPG4"/>
<dbReference type="Proteomes" id="UP000253094">
    <property type="component" value="Unassembled WGS sequence"/>
</dbReference>
<organism evidence="2 3">
    <name type="scientific">Sphaerisporangium album</name>
    <dbReference type="NCBI Taxonomy" id="509200"/>
    <lineage>
        <taxon>Bacteria</taxon>
        <taxon>Bacillati</taxon>
        <taxon>Actinomycetota</taxon>
        <taxon>Actinomycetes</taxon>
        <taxon>Streptosporangiales</taxon>
        <taxon>Streptosporangiaceae</taxon>
        <taxon>Sphaerisporangium</taxon>
    </lineage>
</organism>
<proteinExistence type="predicted"/>
<dbReference type="RefSeq" id="WP_114027920.1">
    <property type="nucleotide sequence ID" value="NZ_QOIL01000003.1"/>
</dbReference>
<accession>A0A367FPG4</accession>
<evidence type="ECO:0000259" key="1">
    <source>
        <dbReference type="Pfam" id="PF21806"/>
    </source>
</evidence>
<protein>
    <recommendedName>
        <fullName evidence="1">DUF6879 domain-containing protein</fullName>
    </recommendedName>
</protein>
<dbReference type="InterPro" id="IPR049244">
    <property type="entry name" value="DUF6879"/>
</dbReference>
<evidence type="ECO:0000313" key="3">
    <source>
        <dbReference type="Proteomes" id="UP000253094"/>
    </source>
</evidence>
<sequence>MRDILESHSGERLTLEAYLADFNEHFWAIREHDFWKLERRQTFQEPGDESWEAFSAGDSRKALQLLEDRRGDLQDYYHRITGAGFRTWRVRVIEEPITPYLRWELHLLRLRHAYGGSVRVIGPGVVQEMESGNQLPELVTLGATVMYEVLYDEHGIITGGVRYADHGLITKCREIIRELYAAGEDLEDFFVRNHADLDLSND</sequence>
<name>A0A367FPG4_9ACTN</name>
<gene>
    <name evidence="2" type="ORF">DQ384_07355</name>
</gene>
<comment type="caution">
    <text evidence="2">The sequence shown here is derived from an EMBL/GenBank/DDBJ whole genome shotgun (WGS) entry which is preliminary data.</text>
</comment>
<evidence type="ECO:0000313" key="2">
    <source>
        <dbReference type="EMBL" id="RCG32306.1"/>
    </source>
</evidence>
<feature type="domain" description="DUF6879" evidence="1">
    <location>
        <begin position="21"/>
        <end position="190"/>
    </location>
</feature>
<keyword evidence="3" id="KW-1185">Reference proteome</keyword>
<dbReference type="OrthoDB" id="3436275at2"/>
<dbReference type="Pfam" id="PF21806">
    <property type="entry name" value="DUF6879"/>
    <property type="match status" value="1"/>
</dbReference>